<dbReference type="Proteomes" id="UP000829398">
    <property type="component" value="Chromosome 4"/>
</dbReference>
<reference evidence="2" key="1">
    <citation type="journal article" date="2023" name="Hortic. Res.">
        <title>A chromosome-level phased genome enabling allele-level studies in sweet orange: a case study on citrus Huanglongbing tolerance.</title>
        <authorList>
            <person name="Wu B."/>
            <person name="Yu Q."/>
            <person name="Deng Z."/>
            <person name="Duan Y."/>
            <person name="Luo F."/>
            <person name="Gmitter F. Jr."/>
        </authorList>
    </citation>
    <scope>NUCLEOTIDE SEQUENCE [LARGE SCALE GENOMIC DNA]</scope>
    <source>
        <strain evidence="2">cv. Valencia</strain>
    </source>
</reference>
<evidence type="ECO:0000313" key="1">
    <source>
        <dbReference type="EMBL" id="KAH9770359.1"/>
    </source>
</evidence>
<keyword evidence="2" id="KW-1185">Reference proteome</keyword>
<dbReference type="EMBL" id="CM039173">
    <property type="protein sequence ID" value="KAH9770359.1"/>
    <property type="molecule type" value="Genomic_DNA"/>
</dbReference>
<protein>
    <submittedName>
        <fullName evidence="1">Uncharacterized protein</fullName>
    </submittedName>
</protein>
<sequence length="286" mass="32643">MDFERRRLPRHVRSPVGELVSKNGKRGLAVLFLVLEAVSVVLDHVFGNSKWAPLAAFLLSAFGFAITIYACFLGSRRRRKRRRSTIGVIRSQSDRQLEIVDIEFSALQFIATLIHFILMISDVKSNYNASVLLPLAFAIIAVIFVFRTEENIDNSFLRFPMLLELLPQESGSCLKSLSGWLHFRGSLIHLETAGWANVEKRYDEITASTNGALPRARFGECIGMDKDWKEFSVDSFDALTRRHNIHGDTITKDQLREFWDEISNQIGKNGVDRITEDELTEVWHVE</sequence>
<proteinExistence type="predicted"/>
<organism evidence="1 2">
    <name type="scientific">Citrus sinensis</name>
    <name type="common">Sweet orange</name>
    <name type="synonym">Citrus aurantium var. sinensis</name>
    <dbReference type="NCBI Taxonomy" id="2711"/>
    <lineage>
        <taxon>Eukaryota</taxon>
        <taxon>Viridiplantae</taxon>
        <taxon>Streptophyta</taxon>
        <taxon>Embryophyta</taxon>
        <taxon>Tracheophyta</taxon>
        <taxon>Spermatophyta</taxon>
        <taxon>Magnoliopsida</taxon>
        <taxon>eudicotyledons</taxon>
        <taxon>Gunneridae</taxon>
        <taxon>Pentapetalae</taxon>
        <taxon>rosids</taxon>
        <taxon>malvids</taxon>
        <taxon>Sapindales</taxon>
        <taxon>Rutaceae</taxon>
        <taxon>Aurantioideae</taxon>
        <taxon>Citrus</taxon>
    </lineage>
</organism>
<name>A0ACB8LAM3_CITSI</name>
<gene>
    <name evidence="1" type="ORF">KPL71_012352</name>
</gene>
<evidence type="ECO:0000313" key="2">
    <source>
        <dbReference type="Proteomes" id="UP000829398"/>
    </source>
</evidence>
<accession>A0ACB8LAM3</accession>
<comment type="caution">
    <text evidence="1">The sequence shown here is derived from an EMBL/GenBank/DDBJ whole genome shotgun (WGS) entry which is preliminary data.</text>
</comment>